<dbReference type="Proteomes" id="UP000010146">
    <property type="component" value="Unassembled WGS sequence"/>
</dbReference>
<dbReference type="AlphaFoldDB" id="A0A0F5PQX7"/>
<evidence type="ECO:0000313" key="2">
    <source>
        <dbReference type="EMBL" id="KKC30806.1"/>
    </source>
</evidence>
<organism evidence="2 3">
    <name type="scientific">Caldanaerobacter subterraneus subsp. pacificus DSM 12653</name>
    <dbReference type="NCBI Taxonomy" id="391606"/>
    <lineage>
        <taxon>Bacteria</taxon>
        <taxon>Bacillati</taxon>
        <taxon>Bacillota</taxon>
        <taxon>Clostridia</taxon>
        <taxon>Thermoanaerobacterales</taxon>
        <taxon>Thermoanaerobacteraceae</taxon>
        <taxon>Caldanaerobacter</taxon>
    </lineage>
</organism>
<evidence type="ECO:0000313" key="3">
    <source>
        <dbReference type="Proteomes" id="UP000010146"/>
    </source>
</evidence>
<dbReference type="Gene3D" id="3.30.460.10">
    <property type="entry name" value="Beta Polymerase, domain 2"/>
    <property type="match status" value="1"/>
</dbReference>
<evidence type="ECO:0000259" key="1">
    <source>
        <dbReference type="Pfam" id="PF18765"/>
    </source>
</evidence>
<dbReference type="PANTHER" id="PTHR43449">
    <property type="entry name" value="NUCLEOTIDYLTRANSFERASE"/>
    <property type="match status" value="1"/>
</dbReference>
<proteinExistence type="predicted"/>
<gene>
    <name evidence="2" type="ORF">CDSM653_00230</name>
</gene>
<comment type="caution">
    <text evidence="2">The sequence shown here is derived from an EMBL/GenBank/DDBJ whole genome shotgun (WGS) entry which is preliminary data.</text>
</comment>
<reference evidence="3" key="3">
    <citation type="submission" date="2015-02" db="EMBL/GenBank/DDBJ databases">
        <title>Genome analysis of three genomes within the thermophilic hydrogenogenic bacterial species Caldanaerobacter subterraneus.</title>
        <authorList>
            <person name="Sant'Anna F.H."/>
            <person name="Lebedinsky A."/>
            <person name="Sokolova T."/>
            <person name="Robb F.T."/>
            <person name="Gonzalez J.M."/>
        </authorList>
    </citation>
    <scope>NUCLEOTIDE SEQUENCE [LARGE SCALE GENOMIC DNA]</scope>
    <source>
        <strain evidence="3">DSM 12653</strain>
    </source>
</reference>
<protein>
    <submittedName>
        <fullName evidence="2">Nucleotidyltransferase</fullName>
    </submittedName>
</protein>
<dbReference type="SUPFAM" id="SSF81301">
    <property type="entry name" value="Nucleotidyltransferase"/>
    <property type="match status" value="1"/>
</dbReference>
<sequence>MAIGDKIMPYIMPQKEREKLLLEELNRAINSIIHLNPEKIVLFGSLVRGDINSKSDIDLLIIWETELPFLKRLEVFYNAIQPNVAMDILVYTLEEIEKLYGKNKFITKALDEGRVLYEKRK</sequence>
<feature type="domain" description="Polymerase beta nucleotidyltransferase" evidence="1">
    <location>
        <begin position="36"/>
        <end position="120"/>
    </location>
</feature>
<name>A0A0F5PQX7_9THEO</name>
<dbReference type="CDD" id="cd05403">
    <property type="entry name" value="NT_KNTase_like"/>
    <property type="match status" value="1"/>
</dbReference>
<dbReference type="PANTHER" id="PTHR43449:SF1">
    <property type="entry name" value="POLYMERASE BETA NUCLEOTIDYLTRANSFERASE DOMAIN-CONTAINING PROTEIN"/>
    <property type="match status" value="1"/>
</dbReference>
<dbReference type="Pfam" id="PF18765">
    <property type="entry name" value="Polbeta"/>
    <property type="match status" value="1"/>
</dbReference>
<reference evidence="2 3" key="2">
    <citation type="journal article" date="2015" name="BMC Genomics">
        <title>Analysis of three genomes within the thermophilic bacterial species Caldanaerobacter subterraneus with a focus on carbon monoxide dehydrogenase evolution and hydrolase diversity.</title>
        <authorList>
            <person name="Sant'Anna F.H."/>
            <person name="Lebedinsky A.V."/>
            <person name="Sokolova T.G."/>
            <person name="Robb F.T."/>
            <person name="Gonzalez J.M."/>
        </authorList>
    </citation>
    <scope>NUCLEOTIDE SEQUENCE [LARGE SCALE GENOMIC DNA]</scope>
    <source>
        <strain evidence="2 3">DSM 12653</strain>
    </source>
</reference>
<reference evidence="2 3" key="1">
    <citation type="submission" date="2008-07" db="EMBL/GenBank/DDBJ databases">
        <authorList>
            <person name="Gonzalez J."/>
            <person name="Sokolova T."/>
            <person name="Ferriera S."/>
            <person name="Johnson J."/>
            <person name="Kravitz S."/>
            <person name="Beeson K."/>
            <person name="Sutton G."/>
            <person name="Rogers Y.-H."/>
            <person name="Friedman R."/>
            <person name="Frazier M."/>
            <person name="Venter J.C."/>
        </authorList>
    </citation>
    <scope>NUCLEOTIDE SEQUENCE [LARGE SCALE GENOMIC DNA]</scope>
    <source>
        <strain evidence="2 3">DSM 12653</strain>
    </source>
</reference>
<dbReference type="EMBL" id="ABXP02000026">
    <property type="protein sequence ID" value="KKC30806.1"/>
    <property type="molecule type" value="Genomic_DNA"/>
</dbReference>
<accession>A0A0F5PQX7</accession>
<keyword evidence="2" id="KW-0808">Transferase</keyword>
<dbReference type="InterPro" id="IPR043519">
    <property type="entry name" value="NT_sf"/>
</dbReference>
<dbReference type="GO" id="GO:0016740">
    <property type="term" value="F:transferase activity"/>
    <property type="evidence" value="ECO:0007669"/>
    <property type="project" value="UniProtKB-KW"/>
</dbReference>
<dbReference type="InterPro" id="IPR041633">
    <property type="entry name" value="Polbeta"/>
</dbReference>